<dbReference type="PANTHER" id="PTHR43265:SF1">
    <property type="entry name" value="ESTERASE ESTD"/>
    <property type="match status" value="1"/>
</dbReference>
<feature type="chain" id="PRO_5016058470" description="EF-hand domain-containing protein" evidence="2">
    <location>
        <begin position="28"/>
        <end position="407"/>
    </location>
</feature>
<reference evidence="4 5" key="1">
    <citation type="submission" date="2018-05" db="EMBL/GenBank/DDBJ databases">
        <title>Genomic Encyclopedia of Type Strains, Phase IV (KMG-IV): sequencing the most valuable type-strain genomes for metagenomic binning, comparative biology and taxonomic classification.</title>
        <authorList>
            <person name="Goeker M."/>
        </authorList>
    </citation>
    <scope>NUCLEOTIDE SEQUENCE [LARGE SCALE GENOMIC DNA]</scope>
    <source>
        <strain evidence="4 5">DSM 24995</strain>
    </source>
</reference>
<dbReference type="PROSITE" id="PS50222">
    <property type="entry name" value="EF_HAND_2"/>
    <property type="match status" value="1"/>
</dbReference>
<dbReference type="InterPro" id="IPR018247">
    <property type="entry name" value="EF_Hand_1_Ca_BS"/>
</dbReference>
<feature type="region of interest" description="Disordered" evidence="1">
    <location>
        <begin position="30"/>
        <end position="58"/>
    </location>
</feature>
<accession>A0A2V3Y481</accession>
<comment type="caution">
    <text evidence="4">The sequence shown here is derived from an EMBL/GenBank/DDBJ whole genome shotgun (WGS) entry which is preliminary data.</text>
</comment>
<protein>
    <recommendedName>
        <fullName evidence="3">EF-hand domain-containing protein</fullName>
    </recommendedName>
</protein>
<keyword evidence="2" id="KW-0732">Signal</keyword>
<dbReference type="PROSITE" id="PS51257">
    <property type="entry name" value="PROKAR_LIPOPROTEIN"/>
    <property type="match status" value="1"/>
</dbReference>
<dbReference type="Gene3D" id="3.40.50.1820">
    <property type="entry name" value="alpha/beta hydrolase"/>
    <property type="match status" value="1"/>
</dbReference>
<name>A0A2V3Y481_9FIRM</name>
<evidence type="ECO:0000256" key="1">
    <source>
        <dbReference type="SAM" id="MobiDB-lite"/>
    </source>
</evidence>
<dbReference type="PANTHER" id="PTHR43265">
    <property type="entry name" value="ESTERASE ESTD"/>
    <property type="match status" value="1"/>
</dbReference>
<dbReference type="PROSITE" id="PS00018">
    <property type="entry name" value="EF_HAND_1"/>
    <property type="match status" value="1"/>
</dbReference>
<dbReference type="Gene3D" id="1.10.238.10">
    <property type="entry name" value="EF-hand"/>
    <property type="match status" value="1"/>
</dbReference>
<organism evidence="4 5">
    <name type="scientific">Hungatella effluvii</name>
    <dbReference type="NCBI Taxonomy" id="1096246"/>
    <lineage>
        <taxon>Bacteria</taxon>
        <taxon>Bacillati</taxon>
        <taxon>Bacillota</taxon>
        <taxon>Clostridia</taxon>
        <taxon>Lachnospirales</taxon>
        <taxon>Lachnospiraceae</taxon>
        <taxon>Hungatella</taxon>
    </lineage>
</organism>
<dbReference type="InterPro" id="IPR053145">
    <property type="entry name" value="AB_hydrolase_Est10"/>
</dbReference>
<dbReference type="Proteomes" id="UP000248057">
    <property type="component" value="Unassembled WGS sequence"/>
</dbReference>
<sequence length="407" mass="45283">MFMKIAIKRTITVLLTCSICAVLSACAPSEDKEEHTGSQPSSAVDTGEEPSSQARSETQEEIITITAHDGLKFEGKLRLPEGETADKLVIYINGSGPNTYDNKRQTGDITFNYHDLFAEQFTQEGIAYFSYNTRGVTVGNEAPYFAEIDEAAYQSYLPLNQVKDVEAIIRDLKTDSRLQNAKVILLGWSEGTMIAPLVALSGEVQVDALFLAGYCNETMADILEWQLTGGSSMVNVGAYLDSDGDDTVTKAEYDADPFQVTAQFGAFEEMDVNSDGEINQKDFEQMLKDTHDETFRAFDGGDDAWLKENYGVRLTSAWFQAHREIPPNRETMPQLTLPIYIFQGTIDANVPVEQSREIAEAFRTAGKTNLHFLEFEMHDHDLNYILYPISGTISEGLQAIFDTAKEL</sequence>
<feature type="compositionally biased region" description="Polar residues" evidence="1">
    <location>
        <begin position="37"/>
        <end position="56"/>
    </location>
</feature>
<feature type="signal peptide" evidence="2">
    <location>
        <begin position="1"/>
        <end position="27"/>
    </location>
</feature>
<dbReference type="InterPro" id="IPR002048">
    <property type="entry name" value="EF_hand_dom"/>
</dbReference>
<dbReference type="SUPFAM" id="SSF53474">
    <property type="entry name" value="alpha/beta-Hydrolases"/>
    <property type="match status" value="1"/>
</dbReference>
<dbReference type="GO" id="GO:0005509">
    <property type="term" value="F:calcium ion binding"/>
    <property type="evidence" value="ECO:0007669"/>
    <property type="project" value="InterPro"/>
</dbReference>
<dbReference type="GO" id="GO:0052689">
    <property type="term" value="F:carboxylic ester hydrolase activity"/>
    <property type="evidence" value="ECO:0007669"/>
    <property type="project" value="TreeGrafter"/>
</dbReference>
<proteinExistence type="predicted"/>
<evidence type="ECO:0000313" key="4">
    <source>
        <dbReference type="EMBL" id="PXX53016.1"/>
    </source>
</evidence>
<evidence type="ECO:0000313" key="5">
    <source>
        <dbReference type="Proteomes" id="UP000248057"/>
    </source>
</evidence>
<evidence type="ECO:0000259" key="3">
    <source>
        <dbReference type="PROSITE" id="PS50222"/>
    </source>
</evidence>
<keyword evidence="5" id="KW-1185">Reference proteome</keyword>
<evidence type="ECO:0000256" key="2">
    <source>
        <dbReference type="SAM" id="SignalP"/>
    </source>
</evidence>
<dbReference type="InterPro" id="IPR029058">
    <property type="entry name" value="AB_hydrolase_fold"/>
</dbReference>
<dbReference type="EMBL" id="QJKD01000006">
    <property type="protein sequence ID" value="PXX53016.1"/>
    <property type="molecule type" value="Genomic_DNA"/>
</dbReference>
<dbReference type="AlphaFoldDB" id="A0A2V3Y481"/>
<feature type="domain" description="EF-hand" evidence="3">
    <location>
        <begin position="266"/>
        <end position="293"/>
    </location>
</feature>
<gene>
    <name evidence="4" type="ORF">DFR60_106135</name>
</gene>